<sequence>MTTKKLHWYMVNLNFLQDSNPIPKNHVVFLPMEEKCENINAAMVKHFSMLGKDWLENNGHPQIMDIFATCITYLGFMSNEEFYAE</sequence>
<dbReference type="EMBL" id="VXLD01000001">
    <property type="protein sequence ID" value="KAB1860008.1"/>
    <property type="molecule type" value="Genomic_DNA"/>
</dbReference>
<comment type="caution">
    <text evidence="1">The sequence shown here is derived from an EMBL/GenBank/DDBJ whole genome shotgun (WGS) entry which is preliminary data.</text>
</comment>
<gene>
    <name evidence="1" type="ORF">F4W09_02500</name>
</gene>
<proteinExistence type="predicted"/>
<evidence type="ECO:0000313" key="1">
    <source>
        <dbReference type="EMBL" id="KAB1860008.1"/>
    </source>
</evidence>
<organism evidence="1 2">
    <name type="scientific">Acinetobacter tandoii</name>
    <dbReference type="NCBI Taxonomy" id="202954"/>
    <lineage>
        <taxon>Bacteria</taxon>
        <taxon>Pseudomonadati</taxon>
        <taxon>Pseudomonadota</taxon>
        <taxon>Gammaproteobacteria</taxon>
        <taxon>Moraxellales</taxon>
        <taxon>Moraxellaceae</taxon>
        <taxon>Acinetobacter</taxon>
    </lineage>
</organism>
<reference evidence="1 2" key="1">
    <citation type="submission" date="2019-09" db="EMBL/GenBank/DDBJ databases">
        <title>Draft genome sequence of Acinetobacter tandoii W4-4-4 isolated from environmental water sample.</title>
        <authorList>
            <person name="Wee S.K."/>
            <person name="Yan B."/>
            <person name="Mustaffa S.B."/>
            <person name="Yap E.P.H."/>
        </authorList>
    </citation>
    <scope>NUCLEOTIDE SEQUENCE [LARGE SCALE GENOMIC DNA]</scope>
    <source>
        <strain evidence="1 2">W4-4-4</strain>
    </source>
</reference>
<accession>A0A5N4WUD6</accession>
<dbReference type="Proteomes" id="UP000325788">
    <property type="component" value="Unassembled WGS sequence"/>
</dbReference>
<dbReference type="AlphaFoldDB" id="A0A5N4WUD6"/>
<evidence type="ECO:0000313" key="2">
    <source>
        <dbReference type="Proteomes" id="UP000325788"/>
    </source>
</evidence>
<protein>
    <submittedName>
        <fullName evidence="1">Uncharacterized protein</fullName>
    </submittedName>
</protein>
<dbReference type="RefSeq" id="WP_151503914.1">
    <property type="nucleotide sequence ID" value="NZ_VXLD01000001.1"/>
</dbReference>
<name>A0A5N4WUD6_9GAMM</name>